<keyword evidence="2" id="KW-1185">Reference proteome</keyword>
<name>A0ABQ8JPW4_DERPT</name>
<proteinExistence type="predicted"/>
<dbReference type="Proteomes" id="UP000887458">
    <property type="component" value="Unassembled WGS sequence"/>
</dbReference>
<evidence type="ECO:0000313" key="1">
    <source>
        <dbReference type="EMBL" id="KAH9424655.1"/>
    </source>
</evidence>
<gene>
    <name evidence="1" type="ORF">DERP_013078</name>
</gene>
<evidence type="ECO:0000313" key="2">
    <source>
        <dbReference type="Proteomes" id="UP000887458"/>
    </source>
</evidence>
<reference evidence="1 2" key="2">
    <citation type="journal article" date="2022" name="Mol. Biol. Evol.">
        <title>Comparative Genomics Reveals Insights into the Divergent Evolution of Astigmatic Mites and Household Pest Adaptations.</title>
        <authorList>
            <person name="Xiong Q."/>
            <person name="Wan A.T."/>
            <person name="Liu X."/>
            <person name="Fung C.S."/>
            <person name="Xiao X."/>
            <person name="Malainual N."/>
            <person name="Hou J."/>
            <person name="Wang L."/>
            <person name="Wang M."/>
            <person name="Yang K.Y."/>
            <person name="Cui Y."/>
            <person name="Leung E.L."/>
            <person name="Nong W."/>
            <person name="Shin S.K."/>
            <person name="Au S.W."/>
            <person name="Jeong K.Y."/>
            <person name="Chew F.T."/>
            <person name="Hui J.H."/>
            <person name="Leung T.F."/>
            <person name="Tungtrongchitr A."/>
            <person name="Zhong N."/>
            <person name="Liu Z."/>
            <person name="Tsui S.K."/>
        </authorList>
    </citation>
    <scope>NUCLEOTIDE SEQUENCE [LARGE SCALE GENOMIC DNA]</scope>
    <source>
        <strain evidence="1">Derp</strain>
    </source>
</reference>
<reference evidence="1 2" key="1">
    <citation type="journal article" date="2018" name="J. Allergy Clin. Immunol.">
        <title>High-quality assembly of Dermatophagoides pteronyssinus genome and transcriptome reveals a wide range of novel allergens.</title>
        <authorList>
            <person name="Liu X.Y."/>
            <person name="Yang K.Y."/>
            <person name="Wang M.Q."/>
            <person name="Kwok J.S."/>
            <person name="Zeng X."/>
            <person name="Yang Z."/>
            <person name="Xiao X.J."/>
            <person name="Lau C.P."/>
            <person name="Li Y."/>
            <person name="Huang Z.M."/>
            <person name="Ba J.G."/>
            <person name="Yim A.K."/>
            <person name="Ouyang C.Y."/>
            <person name="Ngai S.M."/>
            <person name="Chan T.F."/>
            <person name="Leung E.L."/>
            <person name="Liu L."/>
            <person name="Liu Z.G."/>
            <person name="Tsui S.K."/>
        </authorList>
    </citation>
    <scope>NUCLEOTIDE SEQUENCE [LARGE SCALE GENOMIC DNA]</scope>
    <source>
        <strain evidence="1">Derp</strain>
    </source>
</reference>
<protein>
    <submittedName>
        <fullName evidence="1">Uncharacterized protein</fullName>
    </submittedName>
</protein>
<sequence>MALLKMGEEGRHCEKNGGIQQFDDACSLVSTGTTARGTNAITSRICACLRNWLHLQDICSFCHKTLYGE</sequence>
<organism evidence="1 2">
    <name type="scientific">Dermatophagoides pteronyssinus</name>
    <name type="common">European house dust mite</name>
    <dbReference type="NCBI Taxonomy" id="6956"/>
    <lineage>
        <taxon>Eukaryota</taxon>
        <taxon>Metazoa</taxon>
        <taxon>Ecdysozoa</taxon>
        <taxon>Arthropoda</taxon>
        <taxon>Chelicerata</taxon>
        <taxon>Arachnida</taxon>
        <taxon>Acari</taxon>
        <taxon>Acariformes</taxon>
        <taxon>Sarcoptiformes</taxon>
        <taxon>Astigmata</taxon>
        <taxon>Psoroptidia</taxon>
        <taxon>Analgoidea</taxon>
        <taxon>Pyroglyphidae</taxon>
        <taxon>Dermatophagoidinae</taxon>
        <taxon>Dermatophagoides</taxon>
    </lineage>
</organism>
<accession>A0ABQ8JPW4</accession>
<comment type="caution">
    <text evidence="1">The sequence shown here is derived from an EMBL/GenBank/DDBJ whole genome shotgun (WGS) entry which is preliminary data.</text>
</comment>
<dbReference type="EMBL" id="NJHN03000028">
    <property type="protein sequence ID" value="KAH9424655.1"/>
    <property type="molecule type" value="Genomic_DNA"/>
</dbReference>